<feature type="domain" description="Protein kinase" evidence="10">
    <location>
        <begin position="338"/>
        <end position="463"/>
    </location>
</feature>
<evidence type="ECO:0000259" key="10">
    <source>
        <dbReference type="Pfam" id="PF00069"/>
    </source>
</evidence>
<evidence type="ECO:0000256" key="3">
    <source>
        <dbReference type="ARBA" id="ARBA00022692"/>
    </source>
</evidence>
<evidence type="ECO:0000256" key="5">
    <source>
        <dbReference type="ARBA" id="ARBA00022989"/>
    </source>
</evidence>
<evidence type="ECO:0000256" key="1">
    <source>
        <dbReference type="ARBA" id="ARBA00004479"/>
    </source>
</evidence>
<keyword evidence="3 8" id="KW-0812">Transmembrane</keyword>
<evidence type="ECO:0000313" key="13">
    <source>
        <dbReference type="Proteomes" id="UP001567538"/>
    </source>
</evidence>
<feature type="transmembrane region" description="Helical" evidence="8">
    <location>
        <begin position="315"/>
        <end position="333"/>
    </location>
</feature>
<protein>
    <submittedName>
        <fullName evidence="12">LEAF RUST 10 DISEASE-RESISTANCE LOCUS RECEPTOR-LIKE PROTEIN KINASE-like 2.1 isoform X2</fullName>
    </submittedName>
</protein>
<feature type="signal peptide" evidence="9">
    <location>
        <begin position="1"/>
        <end position="27"/>
    </location>
</feature>
<proteinExistence type="predicted"/>
<keyword evidence="2" id="KW-0418">Kinase</keyword>
<name>A0ABD1FJG8_SALDI</name>
<comment type="caution">
    <text evidence="12">The sequence shown here is derived from an EMBL/GenBank/DDBJ whole genome shotgun (WGS) entry which is preliminary data.</text>
</comment>
<sequence>MITTHNFIFLASSSLLILSLFHAAADAKSCSPSACGAIRNISSPFRLKTDPSHCGRPKHELTCENNVTLLYLNSIKYYVKHIDYQDETIRLVDASINNDDICSFPTRSSHPGDFTDRYSSPYYFSDPFRELSVNLISCPNPMNSSSSFTDITQHCASNLSHPRFSYVHVGRIMASKVPHLCGVDLNVMISGRGLMRRKNVSLSEIHQSLLYGFEPNFCYDCGVQITIWEQLLFRLEYNLFLIIPLAILAFVIAGVSLPVTIIVGTSTSLVLLSFGPRWEWIQGYYYYEALGERTSIPFMVFHFVFPAFISSIIVWTPRIVFCPLVVWFLIYKFRRRHFGLAKLCSTNKETVTLTAARGTIGYVAPELINRSFGAVSYKADVYSFGMLLMEMVNLNTDLTRNNDESSKYFPNWIYDHLNQGRKIHLGNVDENVDGKIGLKMTIVALWCIQMCPDNRPSMNKVLEMLEGDVEHLQIPDYPGYMAGNEEESCAIIVA</sequence>
<reference evidence="12 13" key="1">
    <citation type="submission" date="2024-06" db="EMBL/GenBank/DDBJ databases">
        <title>A chromosome level genome sequence of Diviner's sage (Salvia divinorum).</title>
        <authorList>
            <person name="Ford S.A."/>
            <person name="Ro D.-K."/>
            <person name="Ness R.W."/>
            <person name="Phillips M.A."/>
        </authorList>
    </citation>
    <scope>NUCLEOTIDE SEQUENCE [LARGE SCALE GENOMIC DNA]</scope>
    <source>
        <strain evidence="12">SAF-2024a</strain>
        <tissue evidence="12">Leaf</tissue>
    </source>
</reference>
<feature type="chain" id="PRO_5044780232" evidence="9">
    <location>
        <begin position="28"/>
        <end position="494"/>
    </location>
</feature>
<evidence type="ECO:0000259" key="11">
    <source>
        <dbReference type="Pfam" id="PF13947"/>
    </source>
</evidence>
<dbReference type="Pfam" id="PF00069">
    <property type="entry name" value="Pkinase"/>
    <property type="match status" value="1"/>
</dbReference>
<dbReference type="EMBL" id="JBEAFC010000014">
    <property type="protein sequence ID" value="KAL1531996.1"/>
    <property type="molecule type" value="Genomic_DNA"/>
</dbReference>
<accession>A0ABD1FJG8</accession>
<evidence type="ECO:0000256" key="2">
    <source>
        <dbReference type="ARBA" id="ARBA00022527"/>
    </source>
</evidence>
<dbReference type="InterPro" id="IPR000719">
    <property type="entry name" value="Prot_kinase_dom"/>
</dbReference>
<dbReference type="Proteomes" id="UP001567538">
    <property type="component" value="Unassembled WGS sequence"/>
</dbReference>
<dbReference type="AlphaFoldDB" id="A0ABD1FJG8"/>
<dbReference type="SUPFAM" id="SSF56112">
    <property type="entry name" value="Protein kinase-like (PK-like)"/>
    <property type="match status" value="1"/>
</dbReference>
<gene>
    <name evidence="12" type="ORF">AAHA92_32070</name>
</gene>
<dbReference type="Pfam" id="PF13947">
    <property type="entry name" value="GUB_WAK_bind"/>
    <property type="match status" value="1"/>
</dbReference>
<evidence type="ECO:0000256" key="6">
    <source>
        <dbReference type="ARBA" id="ARBA00023136"/>
    </source>
</evidence>
<keyword evidence="13" id="KW-1185">Reference proteome</keyword>
<evidence type="ECO:0000256" key="9">
    <source>
        <dbReference type="SAM" id="SignalP"/>
    </source>
</evidence>
<dbReference type="InterPro" id="IPR025287">
    <property type="entry name" value="WAK_GUB"/>
</dbReference>
<evidence type="ECO:0000313" key="12">
    <source>
        <dbReference type="EMBL" id="KAL1531996.1"/>
    </source>
</evidence>
<dbReference type="InterPro" id="IPR045874">
    <property type="entry name" value="LRK10/LRL21-25-like"/>
</dbReference>
<dbReference type="PANTHER" id="PTHR27009">
    <property type="entry name" value="RUST RESISTANCE KINASE LR10-RELATED"/>
    <property type="match status" value="1"/>
</dbReference>
<evidence type="ECO:0000256" key="4">
    <source>
        <dbReference type="ARBA" id="ARBA00022729"/>
    </source>
</evidence>
<keyword evidence="7" id="KW-0325">Glycoprotein</keyword>
<dbReference type="GO" id="GO:0004674">
    <property type="term" value="F:protein serine/threonine kinase activity"/>
    <property type="evidence" value="ECO:0007669"/>
    <property type="project" value="UniProtKB-KW"/>
</dbReference>
<keyword evidence="6 8" id="KW-0472">Membrane</keyword>
<keyword evidence="4 9" id="KW-0732">Signal</keyword>
<evidence type="ECO:0000256" key="8">
    <source>
        <dbReference type="SAM" id="Phobius"/>
    </source>
</evidence>
<dbReference type="GO" id="GO:0016020">
    <property type="term" value="C:membrane"/>
    <property type="evidence" value="ECO:0007669"/>
    <property type="project" value="UniProtKB-SubCell"/>
</dbReference>
<dbReference type="InterPro" id="IPR011009">
    <property type="entry name" value="Kinase-like_dom_sf"/>
</dbReference>
<feature type="transmembrane region" description="Helical" evidence="8">
    <location>
        <begin position="239"/>
        <end position="272"/>
    </location>
</feature>
<evidence type="ECO:0000256" key="7">
    <source>
        <dbReference type="ARBA" id="ARBA00023180"/>
    </source>
</evidence>
<organism evidence="12 13">
    <name type="scientific">Salvia divinorum</name>
    <name type="common">Maria pastora</name>
    <name type="synonym">Diviner's sage</name>
    <dbReference type="NCBI Taxonomy" id="28513"/>
    <lineage>
        <taxon>Eukaryota</taxon>
        <taxon>Viridiplantae</taxon>
        <taxon>Streptophyta</taxon>
        <taxon>Embryophyta</taxon>
        <taxon>Tracheophyta</taxon>
        <taxon>Spermatophyta</taxon>
        <taxon>Magnoliopsida</taxon>
        <taxon>eudicotyledons</taxon>
        <taxon>Gunneridae</taxon>
        <taxon>Pentapetalae</taxon>
        <taxon>asterids</taxon>
        <taxon>lamiids</taxon>
        <taxon>Lamiales</taxon>
        <taxon>Lamiaceae</taxon>
        <taxon>Nepetoideae</taxon>
        <taxon>Mentheae</taxon>
        <taxon>Salviinae</taxon>
        <taxon>Salvia</taxon>
        <taxon>Salvia subgen. Calosphace</taxon>
    </lineage>
</organism>
<feature type="domain" description="Wall-associated receptor kinase galacturonan-binding" evidence="11">
    <location>
        <begin position="30"/>
        <end position="93"/>
    </location>
</feature>
<dbReference type="Gene3D" id="1.10.510.10">
    <property type="entry name" value="Transferase(Phosphotransferase) domain 1"/>
    <property type="match status" value="1"/>
</dbReference>
<keyword evidence="2" id="KW-0808">Transferase</keyword>
<keyword evidence="5 8" id="KW-1133">Transmembrane helix</keyword>
<comment type="subcellular location">
    <subcellularLocation>
        <location evidence="1">Membrane</location>
        <topology evidence="1">Single-pass type I membrane protein</topology>
    </subcellularLocation>
</comment>
<keyword evidence="2" id="KW-0723">Serine/threonine-protein kinase</keyword>